<name>A0A1Q8QE47_9FIRM</name>
<dbReference type="AlphaFoldDB" id="A0A1Q8QE47"/>
<accession>A0A1Q8QE47</accession>
<dbReference type="EMBL" id="MLBF01000107">
    <property type="protein sequence ID" value="OLN25629.1"/>
    <property type="molecule type" value="Genomic_DNA"/>
</dbReference>
<gene>
    <name evidence="3" type="ORF">DSOL_5276</name>
</gene>
<organism evidence="3 4">
    <name type="scientific">Desulfosporosinus metallidurans</name>
    <dbReference type="NCBI Taxonomy" id="1888891"/>
    <lineage>
        <taxon>Bacteria</taxon>
        <taxon>Bacillati</taxon>
        <taxon>Bacillota</taxon>
        <taxon>Clostridia</taxon>
        <taxon>Eubacteriales</taxon>
        <taxon>Desulfitobacteriaceae</taxon>
        <taxon>Desulfosporosinus</taxon>
    </lineage>
</organism>
<proteinExistence type="predicted"/>
<keyword evidence="1" id="KW-0175">Coiled coil</keyword>
<keyword evidence="4" id="KW-1185">Reference proteome</keyword>
<evidence type="ECO:0000313" key="4">
    <source>
        <dbReference type="Proteomes" id="UP000186102"/>
    </source>
</evidence>
<feature type="coiled-coil region" evidence="1">
    <location>
        <begin position="395"/>
        <end position="422"/>
    </location>
</feature>
<dbReference type="InterPro" id="IPR057123">
    <property type="entry name" value="STAND_NTPase4_dom"/>
</dbReference>
<comment type="caution">
    <text evidence="3">The sequence shown here is derived from an EMBL/GenBank/DDBJ whole genome shotgun (WGS) entry which is preliminary data.</text>
</comment>
<evidence type="ECO:0000313" key="3">
    <source>
        <dbReference type="EMBL" id="OLN25629.1"/>
    </source>
</evidence>
<evidence type="ECO:0000259" key="2">
    <source>
        <dbReference type="Pfam" id="PF24406"/>
    </source>
</evidence>
<dbReference type="Proteomes" id="UP000186102">
    <property type="component" value="Unassembled WGS sequence"/>
</dbReference>
<reference evidence="3 4" key="1">
    <citation type="submission" date="2016-09" db="EMBL/GenBank/DDBJ databases">
        <title>Complete genome of Desulfosporosinus sp. OL.</title>
        <authorList>
            <person name="Mardanov A."/>
            <person name="Beletsky A."/>
            <person name="Panova A."/>
            <person name="Karnachuk O."/>
            <person name="Ravin N."/>
        </authorList>
    </citation>
    <scope>NUCLEOTIDE SEQUENCE [LARGE SCALE GENOMIC DNA]</scope>
    <source>
        <strain evidence="3 4">OL</strain>
    </source>
</reference>
<evidence type="ECO:0000256" key="1">
    <source>
        <dbReference type="SAM" id="Coils"/>
    </source>
</evidence>
<dbReference type="STRING" id="1888891.DSOL_5276"/>
<dbReference type="Pfam" id="PF24406">
    <property type="entry name" value="nSTAND_NTPase4"/>
    <property type="match status" value="1"/>
</dbReference>
<sequence length="550" mass="64698">MNTLFELFEYVLIFASSQFQIEQLYNRENNLVEITNCIIRDFGHYLRNKLITKWYFIGDEFYESDNNNQIVEVERNINNLLGKNFLPSYPVFILLIIQQLEAIQSKSNNNLSSYGYLYESLITRNMAKSVTKASDIDTYYTFLSELAFYIFSNKFRIITNADFFTITQQYNTDYEMHMDFQYVIDKFIKFGILQNVSASEFIFKYKYLYYYFVAKYFANHITELEIKDKILLLCEKLHNEQYSNIVMFLCHLSKDPFIIDSLLQKSKELFNQIEAYNFDKHLNFINQMYIKIPEIAVSLDNPKRNREEVLKQQDKLNRSMEEDDVNYNFDMSEDDEEDESNELMNELLSINKAFKTIEITGQIVKNFPGSLKGDIKYQVILECYQLGMRTLNVFLERINENIDIIVERMAELIKEKENLAEDELPEKSKNIILRLTEYISVGIIRKIAESVGNSNLTGTYRSVLDSNHCTTFNLIDVAVKLECLNNFPLKEVLELGSELKTNIYSFAVLRHLVVNHFYLYDCEFQIKQAVCSGLGIPYNEVKLLGSSIRK</sequence>
<feature type="domain" description="STAND NTPase 4 small alpha/beta" evidence="2">
    <location>
        <begin position="158"/>
        <end position="213"/>
    </location>
</feature>
<protein>
    <recommendedName>
        <fullName evidence="2">STAND NTPase 4 small alpha/beta domain-containing protein</fullName>
    </recommendedName>
</protein>